<proteinExistence type="predicted"/>
<keyword evidence="2" id="KW-1185">Reference proteome</keyword>
<dbReference type="VEuPathDB" id="FungiDB:PGTG_13004"/>
<dbReference type="AlphaFoldDB" id="E3KQP7"/>
<dbReference type="EMBL" id="DS178301">
    <property type="protein sequence ID" value="EFP86622.2"/>
    <property type="molecule type" value="Genomic_DNA"/>
</dbReference>
<protein>
    <submittedName>
        <fullName evidence="1">Uncharacterized protein</fullName>
    </submittedName>
</protein>
<gene>
    <name evidence="1" type="ORF">PGTG_13004</name>
</gene>
<accession>E3KQP7</accession>
<name>E3KQP7_PUCGT</name>
<dbReference type="KEGG" id="pgr:PGTG_13004"/>
<dbReference type="Proteomes" id="UP000008783">
    <property type="component" value="Unassembled WGS sequence"/>
</dbReference>
<dbReference type="GeneID" id="10540883"/>
<dbReference type="RefSeq" id="XP_003331041.2">
    <property type="nucleotide sequence ID" value="XM_003330993.2"/>
</dbReference>
<evidence type="ECO:0000313" key="1">
    <source>
        <dbReference type="EMBL" id="EFP86622.2"/>
    </source>
</evidence>
<reference key="1">
    <citation type="submission" date="2007-01" db="EMBL/GenBank/DDBJ databases">
        <title>The Genome Sequence of Puccinia graminis f. sp. tritici Strain CRL 75-36-700-3.</title>
        <authorList>
            <consortium name="The Broad Institute Genome Sequencing Platform"/>
            <person name="Birren B."/>
            <person name="Lander E."/>
            <person name="Galagan J."/>
            <person name="Nusbaum C."/>
            <person name="Devon K."/>
            <person name="Cuomo C."/>
            <person name="Jaffe D."/>
            <person name="Butler J."/>
            <person name="Alvarez P."/>
            <person name="Gnerre S."/>
            <person name="Grabherr M."/>
            <person name="Mauceli E."/>
            <person name="Brockman W."/>
            <person name="Young S."/>
            <person name="LaButti K."/>
            <person name="Sykes S."/>
            <person name="DeCaprio D."/>
            <person name="Crawford M."/>
            <person name="Koehrsen M."/>
            <person name="Engels R."/>
            <person name="Montgomery P."/>
            <person name="Pearson M."/>
            <person name="Howarth C."/>
            <person name="Larson L."/>
            <person name="White J."/>
            <person name="Zeng Q."/>
            <person name="Kodira C."/>
            <person name="Yandava C."/>
            <person name="Alvarado L."/>
            <person name="O'Leary S."/>
            <person name="Szabo L."/>
            <person name="Dean R."/>
            <person name="Schein J."/>
        </authorList>
    </citation>
    <scope>NUCLEOTIDE SEQUENCE</scope>
    <source>
        <strain>CRL 75-36-700-3</strain>
    </source>
</reference>
<evidence type="ECO:0000313" key="2">
    <source>
        <dbReference type="Proteomes" id="UP000008783"/>
    </source>
</evidence>
<sequence>MEGSSQGGRMTDDEIAARMKAAIRPQKQKVEVVARKQAEMQIRLDEYDRMLQHEYPCHHLSHNSAQCRWSQGIRCGYSLSAGGYSLSAGRYSLSAGVYSLSTGGYLLSAG</sequence>
<organism evidence="1 2">
    <name type="scientific">Puccinia graminis f. sp. tritici (strain CRL 75-36-700-3 / race SCCL)</name>
    <name type="common">Black stem rust fungus</name>
    <dbReference type="NCBI Taxonomy" id="418459"/>
    <lineage>
        <taxon>Eukaryota</taxon>
        <taxon>Fungi</taxon>
        <taxon>Dikarya</taxon>
        <taxon>Basidiomycota</taxon>
        <taxon>Pucciniomycotina</taxon>
        <taxon>Pucciniomycetes</taxon>
        <taxon>Pucciniales</taxon>
        <taxon>Pucciniaceae</taxon>
        <taxon>Puccinia</taxon>
    </lineage>
</organism>
<dbReference type="InParanoid" id="E3KQP7"/>
<dbReference type="HOGENOM" id="CLU_2172298_0_0_1"/>
<reference evidence="2" key="2">
    <citation type="journal article" date="2011" name="Proc. Natl. Acad. Sci. U.S.A.">
        <title>Obligate biotrophy features unraveled by the genomic analysis of rust fungi.</title>
        <authorList>
            <person name="Duplessis S."/>
            <person name="Cuomo C.A."/>
            <person name="Lin Y.-C."/>
            <person name="Aerts A."/>
            <person name="Tisserant E."/>
            <person name="Veneault-Fourrey C."/>
            <person name="Joly D.L."/>
            <person name="Hacquard S."/>
            <person name="Amselem J."/>
            <person name="Cantarel B.L."/>
            <person name="Chiu R."/>
            <person name="Coutinho P.M."/>
            <person name="Feau N."/>
            <person name="Field M."/>
            <person name="Frey P."/>
            <person name="Gelhaye E."/>
            <person name="Goldberg J."/>
            <person name="Grabherr M.G."/>
            <person name="Kodira C.D."/>
            <person name="Kohler A."/>
            <person name="Kuees U."/>
            <person name="Lindquist E.A."/>
            <person name="Lucas S.M."/>
            <person name="Mago R."/>
            <person name="Mauceli E."/>
            <person name="Morin E."/>
            <person name="Murat C."/>
            <person name="Pangilinan J.L."/>
            <person name="Park R."/>
            <person name="Pearson M."/>
            <person name="Quesneville H."/>
            <person name="Rouhier N."/>
            <person name="Sakthikumar S."/>
            <person name="Salamov A.A."/>
            <person name="Schmutz J."/>
            <person name="Selles B."/>
            <person name="Shapiro H."/>
            <person name="Tanguay P."/>
            <person name="Tuskan G.A."/>
            <person name="Henrissat B."/>
            <person name="Van de Peer Y."/>
            <person name="Rouze P."/>
            <person name="Ellis J.G."/>
            <person name="Dodds P.N."/>
            <person name="Schein J.E."/>
            <person name="Zhong S."/>
            <person name="Hamelin R.C."/>
            <person name="Grigoriev I.V."/>
            <person name="Szabo L.J."/>
            <person name="Martin F."/>
        </authorList>
    </citation>
    <scope>NUCLEOTIDE SEQUENCE [LARGE SCALE GENOMIC DNA]</scope>
    <source>
        <strain evidence="2">CRL 75-36-700-3 / race SCCL</strain>
    </source>
</reference>